<dbReference type="GO" id="GO:0005739">
    <property type="term" value="C:mitochondrion"/>
    <property type="evidence" value="ECO:0007669"/>
    <property type="project" value="UniProtKB-SubCell"/>
</dbReference>
<evidence type="ECO:0000256" key="3">
    <source>
        <dbReference type="ARBA" id="ARBA00022946"/>
    </source>
</evidence>
<sequence length="266" mass="31012">MISGHRSVGRCLLSLPQFASRLTPIYGHVQAQCFHFMKKQVTVDPEIAKLREGRKRRKLTKAIKKLAEYSKKPIPVEEIEVDLRHQATMGQRERTDNGTQGRDEKEEAYGKKKLLKQYAQSRARLARTDIMWIKRSIDAQENALEVLKQLSPTLYEAAVQLDERLFYTQIQGPPISPPIDNYNCPDGEYQDVTKKWELPMLEELEKKFGTGRLIKMPEFKKKQIQMMRQKAEEEEEKMAIKNPWLTKDTPRVVEEQNEEEVQLAKA</sequence>
<evidence type="ECO:0000256" key="1">
    <source>
        <dbReference type="ARBA" id="ARBA00004173"/>
    </source>
</evidence>
<dbReference type="AlphaFoldDB" id="A0ABD2LZW5"/>
<evidence type="ECO:0000256" key="7">
    <source>
        <dbReference type="ARBA" id="ARBA00035192"/>
    </source>
</evidence>
<dbReference type="Proteomes" id="UP001620626">
    <property type="component" value="Unassembled WGS sequence"/>
</dbReference>
<dbReference type="PANTHER" id="PTHR13359">
    <property type="entry name" value="39S RIBOSOMAL PROTEIN L40, MITOCHONDRIAL"/>
    <property type="match status" value="1"/>
</dbReference>
<dbReference type="Gene3D" id="6.10.250.3440">
    <property type="match status" value="1"/>
</dbReference>
<evidence type="ECO:0000256" key="2">
    <source>
        <dbReference type="ARBA" id="ARBA00009360"/>
    </source>
</evidence>
<keyword evidence="3" id="KW-0809">Transit peptide</keyword>
<accession>A0ABD2LZW5</accession>
<dbReference type="GO" id="GO:0005840">
    <property type="term" value="C:ribosome"/>
    <property type="evidence" value="ECO:0007669"/>
    <property type="project" value="UniProtKB-KW"/>
</dbReference>
<keyword evidence="6" id="KW-0687">Ribonucleoprotein</keyword>
<dbReference type="Pfam" id="PF09812">
    <property type="entry name" value="MRP-L28"/>
    <property type="match status" value="1"/>
</dbReference>
<keyword evidence="4" id="KW-0689">Ribosomal protein</keyword>
<comment type="similarity">
    <text evidence="2">Belongs to the mitochondrion-specific ribosomal protein mL40 family.</text>
</comment>
<evidence type="ECO:0000313" key="9">
    <source>
        <dbReference type="EMBL" id="KAL3120782.1"/>
    </source>
</evidence>
<evidence type="ECO:0000256" key="6">
    <source>
        <dbReference type="ARBA" id="ARBA00023274"/>
    </source>
</evidence>
<comment type="subcellular location">
    <subcellularLocation>
        <location evidence="1">Mitochondrion</location>
    </subcellularLocation>
</comment>
<proteinExistence type="inferred from homology"/>
<keyword evidence="5" id="KW-0496">Mitochondrion</keyword>
<organism evidence="9 10">
    <name type="scientific">Heterodera trifolii</name>
    <dbReference type="NCBI Taxonomy" id="157864"/>
    <lineage>
        <taxon>Eukaryota</taxon>
        <taxon>Metazoa</taxon>
        <taxon>Ecdysozoa</taxon>
        <taxon>Nematoda</taxon>
        <taxon>Chromadorea</taxon>
        <taxon>Rhabditida</taxon>
        <taxon>Tylenchina</taxon>
        <taxon>Tylenchomorpha</taxon>
        <taxon>Tylenchoidea</taxon>
        <taxon>Heteroderidae</taxon>
        <taxon>Heteroderinae</taxon>
        <taxon>Heterodera</taxon>
    </lineage>
</organism>
<evidence type="ECO:0000256" key="8">
    <source>
        <dbReference type="SAM" id="MobiDB-lite"/>
    </source>
</evidence>
<dbReference type="InterPro" id="IPR039145">
    <property type="entry name" value="Ribosomal_mL40_metazoa/plant"/>
</dbReference>
<dbReference type="PANTHER" id="PTHR13359:SF2">
    <property type="entry name" value="LARGE RIBOSOMAL SUBUNIT PROTEIN ML40"/>
    <property type="match status" value="1"/>
</dbReference>
<evidence type="ECO:0000256" key="4">
    <source>
        <dbReference type="ARBA" id="ARBA00022980"/>
    </source>
</evidence>
<dbReference type="GO" id="GO:1990904">
    <property type="term" value="C:ribonucleoprotein complex"/>
    <property type="evidence" value="ECO:0007669"/>
    <property type="project" value="UniProtKB-KW"/>
</dbReference>
<dbReference type="InterPro" id="IPR019192">
    <property type="entry name" value="Ribosomal_mL40"/>
</dbReference>
<feature type="region of interest" description="Disordered" evidence="8">
    <location>
        <begin position="230"/>
        <end position="266"/>
    </location>
</feature>
<protein>
    <recommendedName>
        <fullName evidence="7">Large ribosomal subunit protein mL40</fullName>
    </recommendedName>
</protein>
<evidence type="ECO:0000313" key="10">
    <source>
        <dbReference type="Proteomes" id="UP001620626"/>
    </source>
</evidence>
<feature type="region of interest" description="Disordered" evidence="8">
    <location>
        <begin position="83"/>
        <end position="107"/>
    </location>
</feature>
<name>A0ABD2LZW5_9BILA</name>
<comment type="caution">
    <text evidence="9">The sequence shown here is derived from an EMBL/GenBank/DDBJ whole genome shotgun (WGS) entry which is preliminary data.</text>
</comment>
<feature type="compositionally biased region" description="Acidic residues" evidence="8">
    <location>
        <begin position="255"/>
        <end position="266"/>
    </location>
</feature>
<dbReference type="EMBL" id="JBICBT010000207">
    <property type="protein sequence ID" value="KAL3120782.1"/>
    <property type="molecule type" value="Genomic_DNA"/>
</dbReference>
<reference evidence="9 10" key="1">
    <citation type="submission" date="2024-10" db="EMBL/GenBank/DDBJ databases">
        <authorList>
            <person name="Kim D."/>
        </authorList>
    </citation>
    <scope>NUCLEOTIDE SEQUENCE [LARGE SCALE GENOMIC DNA]</scope>
    <source>
        <strain evidence="9">BH-2024</strain>
    </source>
</reference>
<gene>
    <name evidence="9" type="ORF">niasHT_008074</name>
</gene>
<keyword evidence="10" id="KW-1185">Reference proteome</keyword>
<evidence type="ECO:0000256" key="5">
    <source>
        <dbReference type="ARBA" id="ARBA00023128"/>
    </source>
</evidence>